<evidence type="ECO:0000256" key="4">
    <source>
        <dbReference type="ARBA" id="ARBA00022692"/>
    </source>
</evidence>
<comment type="similarity">
    <text evidence="2">Belongs to the polysaccharide synthase family.</text>
</comment>
<evidence type="ECO:0000256" key="2">
    <source>
        <dbReference type="ARBA" id="ARBA00007430"/>
    </source>
</evidence>
<evidence type="ECO:0000256" key="3">
    <source>
        <dbReference type="ARBA" id="ARBA00022475"/>
    </source>
</evidence>
<evidence type="ECO:0000256" key="6">
    <source>
        <dbReference type="ARBA" id="ARBA00023136"/>
    </source>
</evidence>
<feature type="transmembrane region" description="Helical" evidence="7">
    <location>
        <begin position="447"/>
        <end position="469"/>
    </location>
</feature>
<dbReference type="EMBL" id="LSRP01000095">
    <property type="protein sequence ID" value="OJF95291.1"/>
    <property type="molecule type" value="Genomic_DNA"/>
</dbReference>
<feature type="transmembrane region" description="Helical" evidence="7">
    <location>
        <begin position="231"/>
        <end position="248"/>
    </location>
</feature>
<dbReference type="PANTHER" id="PTHR30250">
    <property type="entry name" value="PST FAMILY PREDICTED COLANIC ACID TRANSPORTER"/>
    <property type="match status" value="1"/>
</dbReference>
<dbReference type="AlphaFoldDB" id="A0A657LV05"/>
<reference evidence="8 9" key="1">
    <citation type="submission" date="2016-02" db="EMBL/GenBank/DDBJ databases">
        <title>Genome sequencing of a beta-galactosidase producing bacteria Rhizobium sp. 59.</title>
        <authorList>
            <person name="Wang D."/>
            <person name="Kot W."/>
            <person name="Qin Y."/>
            <person name="Hansen L."/>
            <person name="Naqvi K."/>
            <person name="Rensing C."/>
        </authorList>
    </citation>
    <scope>NUCLEOTIDE SEQUENCE [LARGE SCALE GENOMIC DNA]</scope>
    <source>
        <strain evidence="8 9">59</strain>
    </source>
</reference>
<evidence type="ECO:0000256" key="7">
    <source>
        <dbReference type="SAM" id="Phobius"/>
    </source>
</evidence>
<evidence type="ECO:0008006" key="10">
    <source>
        <dbReference type="Google" id="ProtNLM"/>
    </source>
</evidence>
<dbReference type="CDD" id="cd13127">
    <property type="entry name" value="MATE_tuaB_like"/>
    <property type="match status" value="1"/>
</dbReference>
<feature type="transmembrane region" description="Helical" evidence="7">
    <location>
        <begin position="287"/>
        <end position="310"/>
    </location>
</feature>
<dbReference type="OrthoDB" id="7605542at2"/>
<evidence type="ECO:0000313" key="9">
    <source>
        <dbReference type="Proteomes" id="UP000182661"/>
    </source>
</evidence>
<sequence length="489" mass="53504">MDKKISLHHDAAHGVKWSIIQNWGGKVFTFLLSIVLARLLSPEDFGTASAVALILLLVPMIAEFGFGDAIMQRRDLKPSDINLPFLISIGVVVVMFVCVILMADRLSVKLDIPGQSIYIVVASGVLLFTAPSMFQEAMYKRHMKFKSLALRTFLANIAGGVAAIACAFAGFGIWSFVVQSYVAGLISVAWLWWRPEWKPSLTMDGRAFFQMTRFGMPVVFQRLVDFAGTKTIDIIIVSQFGLAAYGLYAIGSRIYLTMMQLLQGALYDVSLTVLSKISSDRERMAQAYLKTIGLAATFITPVFVVVAALAPEVTDVLLGDKWTGVEGVVAPLMLLGALQCVQFINGPFISARGRPEFILIAGITKSISAITALLLIPSSDVQSMTIVFVLSMLAATPVTFYFAVRELGLTIASVLKELWPAVANGAAGFFIVQLARPYLGSFQLSSFWQGMALGTLFALAWFVLLAILAPRRLKAMISKISRRRPDKQF</sequence>
<keyword evidence="5 7" id="KW-1133">Transmembrane helix</keyword>
<name>A0A657LV05_9HYPH</name>
<feature type="transmembrane region" description="Helical" evidence="7">
    <location>
        <begin position="47"/>
        <end position="71"/>
    </location>
</feature>
<feature type="transmembrane region" description="Helical" evidence="7">
    <location>
        <begin position="322"/>
        <end position="345"/>
    </location>
</feature>
<comment type="subcellular location">
    <subcellularLocation>
        <location evidence="1">Cell membrane</location>
        <topology evidence="1">Multi-pass membrane protein</topology>
    </subcellularLocation>
</comment>
<feature type="transmembrane region" description="Helical" evidence="7">
    <location>
        <begin position="115"/>
        <end position="136"/>
    </location>
</feature>
<feature type="transmembrane region" description="Helical" evidence="7">
    <location>
        <begin position="148"/>
        <end position="170"/>
    </location>
</feature>
<gene>
    <name evidence="8" type="ORF">AX760_19695</name>
</gene>
<feature type="transmembrane region" description="Helical" evidence="7">
    <location>
        <begin position="83"/>
        <end position="103"/>
    </location>
</feature>
<feature type="transmembrane region" description="Helical" evidence="7">
    <location>
        <begin position="416"/>
        <end position="435"/>
    </location>
</feature>
<dbReference type="PANTHER" id="PTHR30250:SF10">
    <property type="entry name" value="LIPOPOLYSACCHARIDE BIOSYNTHESIS PROTEIN WZXC"/>
    <property type="match status" value="1"/>
</dbReference>
<dbReference type="GO" id="GO:0005886">
    <property type="term" value="C:plasma membrane"/>
    <property type="evidence" value="ECO:0007669"/>
    <property type="project" value="UniProtKB-SubCell"/>
</dbReference>
<keyword evidence="3" id="KW-1003">Cell membrane</keyword>
<keyword evidence="9" id="KW-1185">Reference proteome</keyword>
<evidence type="ECO:0000256" key="1">
    <source>
        <dbReference type="ARBA" id="ARBA00004651"/>
    </source>
</evidence>
<evidence type="ECO:0000256" key="5">
    <source>
        <dbReference type="ARBA" id="ARBA00022989"/>
    </source>
</evidence>
<proteinExistence type="inferred from homology"/>
<feature type="transmembrane region" description="Helical" evidence="7">
    <location>
        <begin position="357"/>
        <end position="377"/>
    </location>
</feature>
<keyword evidence="6 7" id="KW-0472">Membrane</keyword>
<protein>
    <recommendedName>
        <fullName evidence="10">Lipopolysaccharide biosynthesis protein</fullName>
    </recommendedName>
</protein>
<comment type="caution">
    <text evidence="8">The sequence shown here is derived from an EMBL/GenBank/DDBJ whole genome shotgun (WGS) entry which is preliminary data.</text>
</comment>
<organism evidence="8 9">
    <name type="scientific">Pararhizobium antarcticum</name>
    <dbReference type="NCBI Taxonomy" id="1798805"/>
    <lineage>
        <taxon>Bacteria</taxon>
        <taxon>Pseudomonadati</taxon>
        <taxon>Pseudomonadota</taxon>
        <taxon>Alphaproteobacteria</taxon>
        <taxon>Hyphomicrobiales</taxon>
        <taxon>Rhizobiaceae</taxon>
        <taxon>Rhizobium/Agrobacterium group</taxon>
        <taxon>Pararhizobium</taxon>
    </lineage>
</organism>
<dbReference type="Pfam" id="PF13440">
    <property type="entry name" value="Polysacc_synt_3"/>
    <property type="match status" value="1"/>
</dbReference>
<dbReference type="RefSeq" id="WP_071833809.1">
    <property type="nucleotide sequence ID" value="NZ_LSRP01000095.1"/>
</dbReference>
<dbReference type="Proteomes" id="UP000182661">
    <property type="component" value="Unassembled WGS sequence"/>
</dbReference>
<accession>A0A657LV05</accession>
<dbReference type="InterPro" id="IPR050833">
    <property type="entry name" value="Poly_Biosynth_Transport"/>
</dbReference>
<evidence type="ECO:0000313" key="8">
    <source>
        <dbReference type="EMBL" id="OJF95291.1"/>
    </source>
</evidence>
<feature type="transmembrane region" description="Helical" evidence="7">
    <location>
        <begin position="23"/>
        <end position="41"/>
    </location>
</feature>
<feature type="transmembrane region" description="Helical" evidence="7">
    <location>
        <begin position="383"/>
        <end position="404"/>
    </location>
</feature>
<keyword evidence="4 7" id="KW-0812">Transmembrane</keyword>